<dbReference type="PANTHER" id="PTHR34311:SF1">
    <property type="entry name" value="NEMATODE SPECIFIC PEPTIDE FAMILY-RELATED"/>
    <property type="match status" value="1"/>
</dbReference>
<dbReference type="PANTHER" id="PTHR34311">
    <property type="entry name" value="PROTEIN CBG21698-RELATED"/>
    <property type="match status" value="1"/>
</dbReference>
<evidence type="ECO:0000256" key="1">
    <source>
        <dbReference type="SAM" id="SignalP"/>
    </source>
</evidence>
<dbReference type="Proteomes" id="UP000492821">
    <property type="component" value="Unassembled WGS sequence"/>
</dbReference>
<feature type="chain" id="PRO_5029012908" evidence="1">
    <location>
        <begin position="17"/>
        <end position="233"/>
    </location>
</feature>
<dbReference type="AlphaFoldDB" id="A0A7E4UVI1"/>
<proteinExistence type="predicted"/>
<evidence type="ECO:0000313" key="3">
    <source>
        <dbReference type="WBParaSite" id="Pan_g13341.t1"/>
    </source>
</evidence>
<keyword evidence="2" id="KW-1185">Reference proteome</keyword>
<protein>
    <submittedName>
        <fullName evidence="3">Secreted protein</fullName>
    </submittedName>
</protein>
<organism evidence="2 3">
    <name type="scientific">Panagrellus redivivus</name>
    <name type="common">Microworm</name>
    <dbReference type="NCBI Taxonomy" id="6233"/>
    <lineage>
        <taxon>Eukaryota</taxon>
        <taxon>Metazoa</taxon>
        <taxon>Ecdysozoa</taxon>
        <taxon>Nematoda</taxon>
        <taxon>Chromadorea</taxon>
        <taxon>Rhabditida</taxon>
        <taxon>Tylenchina</taxon>
        <taxon>Panagrolaimomorpha</taxon>
        <taxon>Panagrolaimoidea</taxon>
        <taxon>Panagrolaimidae</taxon>
        <taxon>Panagrellus</taxon>
    </lineage>
</organism>
<evidence type="ECO:0000313" key="2">
    <source>
        <dbReference type="Proteomes" id="UP000492821"/>
    </source>
</evidence>
<accession>A0A7E4UVI1</accession>
<feature type="signal peptide" evidence="1">
    <location>
        <begin position="1"/>
        <end position="16"/>
    </location>
</feature>
<dbReference type="WBParaSite" id="Pan_g13341.t1">
    <property type="protein sequence ID" value="Pan_g13341.t1"/>
    <property type="gene ID" value="Pan_g13341"/>
</dbReference>
<sequence>MRSVFVLVVAAAVASATLAPNGIFDELVEHTPVEVLPQLVSGKAALGLCPSEAFLNYYNQVWETSLGFDGSLTWRNASSLWVQVRRMFKTGDLPTFQKLCSSRDKFYFNMGQIMYYQCINIFSLLQYSDDIQNAAIYVRMWQHLDFMCNVGFEQLLTPGTYGCIVTASGNDGCVNAYQASVNYTNPCPAVEQYMNCEKQLFNIACGTPTGYYACEDTRLGYGSYCTNLRCDIY</sequence>
<reference evidence="2" key="1">
    <citation type="journal article" date="2013" name="Genetics">
        <title>The draft genome and transcriptome of Panagrellus redivivus are shaped by the harsh demands of a free-living lifestyle.</title>
        <authorList>
            <person name="Srinivasan J."/>
            <person name="Dillman A.R."/>
            <person name="Macchietto M.G."/>
            <person name="Heikkinen L."/>
            <person name="Lakso M."/>
            <person name="Fracchia K.M."/>
            <person name="Antoshechkin I."/>
            <person name="Mortazavi A."/>
            <person name="Wong G."/>
            <person name="Sternberg P.W."/>
        </authorList>
    </citation>
    <scope>NUCLEOTIDE SEQUENCE [LARGE SCALE GENOMIC DNA]</scope>
    <source>
        <strain evidence="2">MT8872</strain>
    </source>
</reference>
<name>A0A7E4UVI1_PANRE</name>
<reference evidence="3" key="2">
    <citation type="submission" date="2020-10" db="UniProtKB">
        <authorList>
            <consortium name="WormBaseParasite"/>
        </authorList>
    </citation>
    <scope>IDENTIFICATION</scope>
</reference>
<keyword evidence="1" id="KW-0732">Signal</keyword>